<dbReference type="Gene3D" id="3.40.50.720">
    <property type="entry name" value="NAD(P)-binding Rossmann-like Domain"/>
    <property type="match status" value="1"/>
</dbReference>
<dbReference type="AlphaFoldDB" id="A0A3A2ZY30"/>
<comment type="similarity">
    <text evidence="1">Belongs to the short-chain dehydrogenases/reductases (SDR) family.</text>
</comment>
<accession>A0A3A2ZY30</accession>
<protein>
    <submittedName>
        <fullName evidence="3">3-hydroxyacyl-CoA dehydrogenase</fullName>
    </submittedName>
</protein>
<dbReference type="Proteomes" id="UP000266188">
    <property type="component" value="Unassembled WGS sequence"/>
</dbReference>
<sequence>MSQYHANITAESLNGKGILITGGANGIGASLVEICCEMGAYVCFGDISTEAGEQLAQKCCSSDKGETPRAVFRQTNVADYASVLALFDTALNTYGRIDHAVAAAGVGETGSWFDPSLNMENIREVPSTRTLDVNLLGCLYFSRIASVYLRQNRPSNADRSIILFSSVAGFKESPGIFVYQASKHGILGLMRSLRLYISSPNNQNIRINAVCPWMTVTYLTRGIKDAWFKAGLPANTPLDVAKVTAGMICDTTLNGKSMYMEGGRAWEIEDNLDRLEPQWLGEEPSKSLAEGQVVLGDGSGWSR</sequence>
<comment type="caution">
    <text evidence="3">The sequence shown here is derived from an EMBL/GenBank/DDBJ whole genome shotgun (WGS) entry which is preliminary data.</text>
</comment>
<dbReference type="PANTHER" id="PTHR44229:SF4">
    <property type="entry name" value="15-HYDROXYPROSTAGLANDIN DEHYDROGENASE [NAD(+)]"/>
    <property type="match status" value="1"/>
</dbReference>
<dbReference type="STRING" id="2070753.A0A3A2ZY30"/>
<dbReference type="EMBL" id="MVGC01000001">
    <property type="protein sequence ID" value="RJE27640.1"/>
    <property type="molecule type" value="Genomic_DNA"/>
</dbReference>
<reference evidence="4" key="1">
    <citation type="submission" date="2017-02" db="EMBL/GenBank/DDBJ databases">
        <authorList>
            <person name="Tafer H."/>
            <person name="Lopandic K."/>
        </authorList>
    </citation>
    <scope>NUCLEOTIDE SEQUENCE [LARGE SCALE GENOMIC DNA]</scope>
    <source>
        <strain evidence="4">CBS 366.77</strain>
    </source>
</reference>
<organism evidence="3 4">
    <name type="scientific">Aspergillus sclerotialis</name>
    <dbReference type="NCBI Taxonomy" id="2070753"/>
    <lineage>
        <taxon>Eukaryota</taxon>
        <taxon>Fungi</taxon>
        <taxon>Dikarya</taxon>
        <taxon>Ascomycota</taxon>
        <taxon>Pezizomycotina</taxon>
        <taxon>Eurotiomycetes</taxon>
        <taxon>Eurotiomycetidae</taxon>
        <taxon>Eurotiales</taxon>
        <taxon>Aspergillaceae</taxon>
        <taxon>Aspergillus</taxon>
        <taxon>Aspergillus subgen. Polypaecilum</taxon>
    </lineage>
</organism>
<dbReference type="InterPro" id="IPR002347">
    <property type="entry name" value="SDR_fam"/>
</dbReference>
<name>A0A3A2ZY30_9EURO</name>
<proteinExistence type="inferred from homology"/>
<dbReference type="OrthoDB" id="37659at2759"/>
<dbReference type="InterPro" id="IPR036291">
    <property type="entry name" value="NAD(P)-bd_dom_sf"/>
</dbReference>
<dbReference type="GO" id="GO:0016616">
    <property type="term" value="F:oxidoreductase activity, acting on the CH-OH group of donors, NAD or NADP as acceptor"/>
    <property type="evidence" value="ECO:0007669"/>
    <property type="project" value="TreeGrafter"/>
</dbReference>
<dbReference type="PANTHER" id="PTHR44229">
    <property type="entry name" value="15-HYDROXYPROSTAGLANDIN DEHYDROGENASE [NAD(+)]"/>
    <property type="match status" value="1"/>
</dbReference>
<dbReference type="Pfam" id="PF00106">
    <property type="entry name" value="adh_short"/>
    <property type="match status" value="1"/>
</dbReference>
<evidence type="ECO:0000313" key="3">
    <source>
        <dbReference type="EMBL" id="RJE27640.1"/>
    </source>
</evidence>
<evidence type="ECO:0000313" key="4">
    <source>
        <dbReference type="Proteomes" id="UP000266188"/>
    </source>
</evidence>
<gene>
    <name evidence="3" type="ORF">PHISCL_00065</name>
</gene>
<dbReference type="GO" id="GO:0005737">
    <property type="term" value="C:cytoplasm"/>
    <property type="evidence" value="ECO:0007669"/>
    <property type="project" value="TreeGrafter"/>
</dbReference>
<keyword evidence="4" id="KW-1185">Reference proteome</keyword>
<evidence type="ECO:0000256" key="1">
    <source>
        <dbReference type="ARBA" id="ARBA00006484"/>
    </source>
</evidence>
<keyword evidence="2" id="KW-0560">Oxidoreductase</keyword>
<evidence type="ECO:0000256" key="2">
    <source>
        <dbReference type="ARBA" id="ARBA00023002"/>
    </source>
</evidence>
<dbReference type="SUPFAM" id="SSF51735">
    <property type="entry name" value="NAD(P)-binding Rossmann-fold domains"/>
    <property type="match status" value="1"/>
</dbReference>
<dbReference type="PRINTS" id="PR00081">
    <property type="entry name" value="GDHRDH"/>
</dbReference>